<evidence type="ECO:0000256" key="1">
    <source>
        <dbReference type="ARBA" id="ARBA00023012"/>
    </source>
</evidence>
<proteinExistence type="predicted"/>
<gene>
    <name evidence="4" type="ORF">E4656_06130</name>
</gene>
<dbReference type="GO" id="GO:0000160">
    <property type="term" value="P:phosphorelay signal transduction system"/>
    <property type="evidence" value="ECO:0007669"/>
    <property type="project" value="UniProtKB-KW"/>
</dbReference>
<dbReference type="Pfam" id="PF01627">
    <property type="entry name" value="Hpt"/>
    <property type="match status" value="1"/>
</dbReference>
<evidence type="ECO:0000256" key="2">
    <source>
        <dbReference type="PROSITE-ProRule" id="PRU00110"/>
    </source>
</evidence>
<keyword evidence="5" id="KW-1185">Reference proteome</keyword>
<accession>A0A4Z0WCN3</accession>
<evidence type="ECO:0000313" key="5">
    <source>
        <dbReference type="Proteomes" id="UP000297475"/>
    </source>
</evidence>
<dbReference type="Proteomes" id="UP000297475">
    <property type="component" value="Unassembled WGS sequence"/>
</dbReference>
<evidence type="ECO:0000313" key="4">
    <source>
        <dbReference type="EMBL" id="TGG95972.1"/>
    </source>
</evidence>
<dbReference type="GO" id="GO:0004672">
    <property type="term" value="F:protein kinase activity"/>
    <property type="evidence" value="ECO:0007669"/>
    <property type="project" value="UniProtKB-ARBA"/>
</dbReference>
<protein>
    <submittedName>
        <fullName evidence="4">Hpt domain-containing protein</fullName>
    </submittedName>
</protein>
<dbReference type="CDD" id="cd00088">
    <property type="entry name" value="HPT"/>
    <property type="match status" value="1"/>
</dbReference>
<feature type="modified residue" description="Phosphohistidine" evidence="2">
    <location>
        <position position="55"/>
    </location>
</feature>
<comment type="caution">
    <text evidence="4">The sequence shown here is derived from an EMBL/GenBank/DDBJ whole genome shotgun (WGS) entry which is preliminary data.</text>
</comment>
<dbReference type="EMBL" id="SRMF01000001">
    <property type="protein sequence ID" value="TGG95972.1"/>
    <property type="molecule type" value="Genomic_DNA"/>
</dbReference>
<organism evidence="4 5">
    <name type="scientific">Natronospirillum operosum</name>
    <dbReference type="NCBI Taxonomy" id="2759953"/>
    <lineage>
        <taxon>Bacteria</taxon>
        <taxon>Pseudomonadati</taxon>
        <taxon>Pseudomonadota</taxon>
        <taxon>Gammaproteobacteria</taxon>
        <taxon>Oceanospirillales</taxon>
        <taxon>Natronospirillaceae</taxon>
        <taxon>Natronospirillum</taxon>
    </lineage>
</organism>
<dbReference type="Gene3D" id="1.20.120.160">
    <property type="entry name" value="HPT domain"/>
    <property type="match status" value="1"/>
</dbReference>
<dbReference type="SUPFAM" id="SSF47226">
    <property type="entry name" value="Histidine-containing phosphotransfer domain, HPT domain"/>
    <property type="match status" value="1"/>
</dbReference>
<dbReference type="RefSeq" id="WP_135482067.1">
    <property type="nucleotide sequence ID" value="NZ_SRMF01000001.1"/>
</dbReference>
<name>A0A4Z0WCN3_9GAMM</name>
<sequence length="120" mass="13003">MTTTTLDAAVLAELQLIMGDDFALLLQTFSDDSVQRLQALEATREDVDALRRAAHSFKGSASNVGAVALARSCLELENYCQQCLHAGQSLDAAHTERLLAVVRDRLSATREVLAARFPAD</sequence>
<dbReference type="InterPro" id="IPR036641">
    <property type="entry name" value="HPT_dom_sf"/>
</dbReference>
<dbReference type="InterPro" id="IPR008207">
    <property type="entry name" value="Sig_transdc_His_kin_Hpt_dom"/>
</dbReference>
<reference evidence="4 5" key="1">
    <citation type="submission" date="2019-04" db="EMBL/GenBank/DDBJ databases">
        <title>Natronospirillum operosus gen. nov., sp. nov., a haloalkaliphilic satellite isolated from decaying biomass of laboratory culture of cyanobacterium Geitlerinema sp. and proposal of Natronospirillaceae fam. nov. and Saccharospirillaceae fam. nov.</title>
        <authorList>
            <person name="Kevbrin V."/>
            <person name="Boltyanskaya Y."/>
            <person name="Koziaeva V."/>
            <person name="Grouzdev D.S."/>
            <person name="Park M."/>
            <person name="Cho J."/>
        </authorList>
    </citation>
    <scope>NUCLEOTIDE SEQUENCE [LARGE SCALE GENOMIC DNA]</scope>
    <source>
        <strain evidence="4 5">G-116</strain>
    </source>
</reference>
<keyword evidence="2" id="KW-0597">Phosphoprotein</keyword>
<dbReference type="OrthoDB" id="9131849at2"/>
<dbReference type="SMART" id="SM00073">
    <property type="entry name" value="HPT"/>
    <property type="match status" value="1"/>
</dbReference>
<dbReference type="AlphaFoldDB" id="A0A4Z0WCN3"/>
<dbReference type="PROSITE" id="PS50894">
    <property type="entry name" value="HPT"/>
    <property type="match status" value="1"/>
</dbReference>
<keyword evidence="1" id="KW-0902">Two-component regulatory system</keyword>
<evidence type="ECO:0000259" key="3">
    <source>
        <dbReference type="PROSITE" id="PS50894"/>
    </source>
</evidence>
<feature type="domain" description="HPt" evidence="3">
    <location>
        <begin position="15"/>
        <end position="116"/>
    </location>
</feature>